<protein>
    <submittedName>
        <fullName evidence="2">Uncharacterized protein</fullName>
    </submittedName>
</protein>
<feature type="region of interest" description="Disordered" evidence="1">
    <location>
        <begin position="66"/>
        <end position="93"/>
    </location>
</feature>
<accession>A0AAD6YUS9</accession>
<feature type="compositionally biased region" description="Basic and acidic residues" evidence="1">
    <location>
        <begin position="222"/>
        <end position="232"/>
    </location>
</feature>
<keyword evidence="3" id="KW-1185">Reference proteome</keyword>
<feature type="region of interest" description="Disordered" evidence="1">
    <location>
        <begin position="106"/>
        <end position="155"/>
    </location>
</feature>
<organism evidence="2 3">
    <name type="scientific">Mycena pura</name>
    <dbReference type="NCBI Taxonomy" id="153505"/>
    <lineage>
        <taxon>Eukaryota</taxon>
        <taxon>Fungi</taxon>
        <taxon>Dikarya</taxon>
        <taxon>Basidiomycota</taxon>
        <taxon>Agaricomycotina</taxon>
        <taxon>Agaricomycetes</taxon>
        <taxon>Agaricomycetidae</taxon>
        <taxon>Agaricales</taxon>
        <taxon>Marasmiineae</taxon>
        <taxon>Mycenaceae</taxon>
        <taxon>Mycena</taxon>
    </lineage>
</organism>
<dbReference type="EMBL" id="JARJCW010000001">
    <property type="protein sequence ID" value="KAJ7230173.1"/>
    <property type="molecule type" value="Genomic_DNA"/>
</dbReference>
<feature type="compositionally biased region" description="Pro residues" evidence="1">
    <location>
        <begin position="71"/>
        <end position="87"/>
    </location>
</feature>
<comment type="caution">
    <text evidence="2">The sequence shown here is derived from an EMBL/GenBank/DDBJ whole genome shotgun (WGS) entry which is preliminary data.</text>
</comment>
<evidence type="ECO:0000313" key="2">
    <source>
        <dbReference type="EMBL" id="KAJ7230173.1"/>
    </source>
</evidence>
<gene>
    <name evidence="2" type="ORF">GGX14DRAFT_410078</name>
</gene>
<evidence type="ECO:0000313" key="3">
    <source>
        <dbReference type="Proteomes" id="UP001219525"/>
    </source>
</evidence>
<sequence length="277" mass="30407">MELGCLRPTPHPLRLLNVNNRANFPILCQLSLMPPRISNVDRLPRDMPPPGLSFGVCDPAFARGINFETPKVPPPSPASASPPPSPHAPDFDSLMYPWAGGNGFLPLMRDREGSDSDSDAGAEADDEREPNTSTDSDTDSESSDDTDLASDSGYPPFAELFPALHALFSYRGGSSDEAAREDSDSDSNAICTFAVTHTNASSRSDPEEDPHERWLQQRPLVPRRDHRSDDGDEHIFSAISAKYVRYSEGVSGRGTHQERREDRKILWVGSTCQWVGS</sequence>
<dbReference type="Proteomes" id="UP001219525">
    <property type="component" value="Unassembled WGS sequence"/>
</dbReference>
<feature type="region of interest" description="Disordered" evidence="1">
    <location>
        <begin position="197"/>
        <end position="232"/>
    </location>
</feature>
<evidence type="ECO:0000256" key="1">
    <source>
        <dbReference type="SAM" id="MobiDB-lite"/>
    </source>
</evidence>
<feature type="compositionally biased region" description="Acidic residues" evidence="1">
    <location>
        <begin position="136"/>
        <end position="148"/>
    </location>
</feature>
<proteinExistence type="predicted"/>
<dbReference type="AlphaFoldDB" id="A0AAD6YUS9"/>
<name>A0AAD6YUS9_9AGAR</name>
<reference evidence="2" key="1">
    <citation type="submission" date="2023-03" db="EMBL/GenBank/DDBJ databases">
        <title>Massive genome expansion in bonnet fungi (Mycena s.s.) driven by repeated elements and novel gene families across ecological guilds.</title>
        <authorList>
            <consortium name="Lawrence Berkeley National Laboratory"/>
            <person name="Harder C.B."/>
            <person name="Miyauchi S."/>
            <person name="Viragh M."/>
            <person name="Kuo A."/>
            <person name="Thoen E."/>
            <person name="Andreopoulos B."/>
            <person name="Lu D."/>
            <person name="Skrede I."/>
            <person name="Drula E."/>
            <person name="Henrissat B."/>
            <person name="Morin E."/>
            <person name="Kohler A."/>
            <person name="Barry K."/>
            <person name="LaButti K."/>
            <person name="Morin E."/>
            <person name="Salamov A."/>
            <person name="Lipzen A."/>
            <person name="Mereny Z."/>
            <person name="Hegedus B."/>
            <person name="Baldrian P."/>
            <person name="Stursova M."/>
            <person name="Weitz H."/>
            <person name="Taylor A."/>
            <person name="Grigoriev I.V."/>
            <person name="Nagy L.G."/>
            <person name="Martin F."/>
            <person name="Kauserud H."/>
        </authorList>
    </citation>
    <scope>NUCLEOTIDE SEQUENCE</scope>
    <source>
        <strain evidence="2">9144</strain>
    </source>
</reference>
<feature type="compositionally biased region" description="Acidic residues" evidence="1">
    <location>
        <begin position="115"/>
        <end position="128"/>
    </location>
</feature>